<evidence type="ECO:0000256" key="5">
    <source>
        <dbReference type="ARBA" id="ARBA00022692"/>
    </source>
</evidence>
<evidence type="ECO:0000256" key="4">
    <source>
        <dbReference type="ARBA" id="ARBA00022449"/>
    </source>
</evidence>
<evidence type="ECO:0000256" key="6">
    <source>
        <dbReference type="ARBA" id="ARBA00022989"/>
    </source>
</evidence>
<comment type="similarity">
    <text evidence="2">Belongs to the monovalent cation:proton antiporter 2 (CPA2) transporter (TC 2.A.37) family.</text>
</comment>
<dbReference type="PANTHER" id="PTHR43562:SF3">
    <property type="entry name" value="SODIUM ION_PROTON EXCHANGER (EUROFUNG)"/>
    <property type="match status" value="1"/>
</dbReference>
<evidence type="ECO:0000256" key="11">
    <source>
        <dbReference type="SAM" id="Phobius"/>
    </source>
</evidence>
<evidence type="ECO:0000259" key="12">
    <source>
        <dbReference type="Pfam" id="PF00999"/>
    </source>
</evidence>
<evidence type="ECO:0000256" key="3">
    <source>
        <dbReference type="ARBA" id="ARBA00022448"/>
    </source>
</evidence>
<keyword evidence="4" id="KW-0050">Antiport</keyword>
<comment type="caution">
    <text evidence="13">The sequence shown here is derived from an EMBL/GenBank/DDBJ whole genome shotgun (WGS) entry which is preliminary data.</text>
</comment>
<dbReference type="EMBL" id="LJCR01000248">
    <property type="protein sequence ID" value="KPV53478.1"/>
    <property type="molecule type" value="Genomic_DNA"/>
</dbReference>
<feature type="domain" description="Cation/H+ exchanger transmembrane" evidence="12">
    <location>
        <begin position="5"/>
        <end position="115"/>
    </location>
</feature>
<proteinExistence type="inferred from homology"/>
<dbReference type="Proteomes" id="UP000050509">
    <property type="component" value="Unassembled WGS sequence"/>
</dbReference>
<name>A0A0P9D347_9CHLR</name>
<dbReference type="GO" id="GO:0015297">
    <property type="term" value="F:antiporter activity"/>
    <property type="evidence" value="ECO:0007669"/>
    <property type="project" value="UniProtKB-KW"/>
</dbReference>
<feature type="transmembrane region" description="Helical" evidence="11">
    <location>
        <begin position="79"/>
        <end position="112"/>
    </location>
</feature>
<evidence type="ECO:0000313" key="14">
    <source>
        <dbReference type="Proteomes" id="UP000050509"/>
    </source>
</evidence>
<dbReference type="Gene3D" id="1.20.1530.20">
    <property type="match status" value="1"/>
</dbReference>
<evidence type="ECO:0000313" key="13">
    <source>
        <dbReference type="EMBL" id="KPV53478.1"/>
    </source>
</evidence>
<organism evidence="13 14">
    <name type="scientific">Kouleothrix aurantiaca</name>
    <dbReference type="NCBI Taxonomy" id="186479"/>
    <lineage>
        <taxon>Bacteria</taxon>
        <taxon>Bacillati</taxon>
        <taxon>Chloroflexota</taxon>
        <taxon>Chloroflexia</taxon>
        <taxon>Chloroflexales</taxon>
        <taxon>Roseiflexineae</taxon>
        <taxon>Roseiflexaceae</taxon>
        <taxon>Kouleothrix</taxon>
    </lineage>
</organism>
<dbReference type="AlphaFoldDB" id="A0A0P9D347"/>
<evidence type="ECO:0000256" key="7">
    <source>
        <dbReference type="ARBA" id="ARBA00023053"/>
    </source>
</evidence>
<dbReference type="InterPro" id="IPR038770">
    <property type="entry name" value="Na+/solute_symporter_sf"/>
</dbReference>
<evidence type="ECO:0000256" key="9">
    <source>
        <dbReference type="ARBA" id="ARBA00023136"/>
    </source>
</evidence>
<feature type="transmembrane region" description="Helical" evidence="11">
    <location>
        <begin position="35"/>
        <end position="59"/>
    </location>
</feature>
<evidence type="ECO:0000256" key="2">
    <source>
        <dbReference type="ARBA" id="ARBA00005551"/>
    </source>
</evidence>
<reference evidence="13 14" key="1">
    <citation type="submission" date="2015-09" db="EMBL/GenBank/DDBJ databases">
        <title>Draft genome sequence of Kouleothrix aurantiaca JCM 19913.</title>
        <authorList>
            <person name="Hemp J."/>
        </authorList>
    </citation>
    <scope>NUCLEOTIDE SEQUENCE [LARGE SCALE GENOMIC DNA]</scope>
    <source>
        <strain evidence="13 14">COM-B</strain>
    </source>
</reference>
<evidence type="ECO:0000256" key="1">
    <source>
        <dbReference type="ARBA" id="ARBA00004141"/>
    </source>
</evidence>
<keyword evidence="7" id="KW-0915">Sodium</keyword>
<keyword evidence="5 11" id="KW-0812">Transmembrane</keyword>
<sequence length="143" mass="14291">MHDGTASLGYGFFIPIFFINIGLQAQAAGLIAAPLFTIAIIVIAVLTKIVGGGLGARLGGFNNRSSFQIGVGMVTRGEVALVIAGAGLAAGLVDASLFSILVVVTLATTLVTPPLLRLAFGKQAAADPTSEPVATLAVEGAAD</sequence>
<keyword evidence="3" id="KW-0813">Transport</keyword>
<comment type="subcellular location">
    <subcellularLocation>
        <location evidence="1">Membrane</location>
        <topology evidence="1">Multi-pass membrane protein</topology>
    </subcellularLocation>
</comment>
<keyword evidence="9 11" id="KW-0472">Membrane</keyword>
<feature type="transmembrane region" description="Helical" evidence="11">
    <location>
        <begin position="6"/>
        <end position="23"/>
    </location>
</feature>
<keyword evidence="6 11" id="KW-1133">Transmembrane helix</keyword>
<keyword evidence="8" id="KW-0406">Ion transport</keyword>
<dbReference type="GO" id="GO:0016020">
    <property type="term" value="C:membrane"/>
    <property type="evidence" value="ECO:0007669"/>
    <property type="project" value="UniProtKB-SubCell"/>
</dbReference>
<dbReference type="GO" id="GO:0006814">
    <property type="term" value="P:sodium ion transport"/>
    <property type="evidence" value="ECO:0007669"/>
    <property type="project" value="UniProtKB-KW"/>
</dbReference>
<keyword evidence="10" id="KW-0739">Sodium transport</keyword>
<evidence type="ECO:0000256" key="8">
    <source>
        <dbReference type="ARBA" id="ARBA00023065"/>
    </source>
</evidence>
<protein>
    <recommendedName>
        <fullName evidence="12">Cation/H+ exchanger transmembrane domain-containing protein</fullName>
    </recommendedName>
</protein>
<accession>A0A0P9D347</accession>
<dbReference type="InterPro" id="IPR006153">
    <property type="entry name" value="Cation/H_exchanger_TM"/>
</dbReference>
<keyword evidence="14" id="KW-1185">Reference proteome</keyword>
<dbReference type="PANTHER" id="PTHR43562">
    <property type="entry name" value="NAPA-TYPE SODIUM/HYDROGEN ANTIPORTER"/>
    <property type="match status" value="1"/>
</dbReference>
<gene>
    <name evidence="13" type="ORF">SE17_09445</name>
</gene>
<dbReference type="Pfam" id="PF00999">
    <property type="entry name" value="Na_H_Exchanger"/>
    <property type="match status" value="1"/>
</dbReference>
<dbReference type="GO" id="GO:1902600">
    <property type="term" value="P:proton transmembrane transport"/>
    <property type="evidence" value="ECO:0007669"/>
    <property type="project" value="InterPro"/>
</dbReference>
<evidence type="ECO:0000256" key="10">
    <source>
        <dbReference type="ARBA" id="ARBA00023201"/>
    </source>
</evidence>